<keyword evidence="8" id="KW-0472">Membrane</keyword>
<dbReference type="Gene3D" id="1.10.510.10">
    <property type="entry name" value="Transferase(Phosphotransferase) domain 1"/>
    <property type="match status" value="1"/>
</dbReference>
<dbReference type="PROSITE" id="PS00108">
    <property type="entry name" value="PROTEIN_KINASE_ST"/>
    <property type="match status" value="1"/>
</dbReference>
<evidence type="ECO:0000313" key="10">
    <source>
        <dbReference type="EMBL" id="QBD75464.1"/>
    </source>
</evidence>
<dbReference type="Proteomes" id="UP000290365">
    <property type="component" value="Chromosome"/>
</dbReference>
<dbReference type="EC" id="2.7.11.1" evidence="1"/>
<dbReference type="InterPro" id="IPR017441">
    <property type="entry name" value="Protein_kinase_ATP_BS"/>
</dbReference>
<dbReference type="GO" id="GO:0006457">
    <property type="term" value="P:protein folding"/>
    <property type="evidence" value="ECO:0007669"/>
    <property type="project" value="InterPro"/>
</dbReference>
<dbReference type="CDD" id="cd14014">
    <property type="entry name" value="STKc_PknB_like"/>
    <property type="match status" value="1"/>
</dbReference>
<feature type="transmembrane region" description="Helical" evidence="8">
    <location>
        <begin position="542"/>
        <end position="563"/>
    </location>
</feature>
<evidence type="ECO:0000256" key="8">
    <source>
        <dbReference type="SAM" id="Phobius"/>
    </source>
</evidence>
<feature type="binding site" evidence="6">
    <location>
        <position position="82"/>
    </location>
    <ligand>
        <name>ATP</name>
        <dbReference type="ChEBI" id="CHEBI:30616"/>
    </ligand>
</feature>
<feature type="domain" description="Protein kinase" evidence="9">
    <location>
        <begin position="53"/>
        <end position="327"/>
    </location>
</feature>
<dbReference type="Pfam" id="PF00069">
    <property type="entry name" value="Pkinase"/>
    <property type="match status" value="1"/>
</dbReference>
<dbReference type="GO" id="GO:0004674">
    <property type="term" value="F:protein serine/threonine kinase activity"/>
    <property type="evidence" value="ECO:0007669"/>
    <property type="project" value="UniProtKB-EC"/>
</dbReference>
<evidence type="ECO:0000256" key="7">
    <source>
        <dbReference type="SAM" id="MobiDB-lite"/>
    </source>
</evidence>
<dbReference type="OrthoDB" id="164244at2"/>
<evidence type="ECO:0000313" key="11">
    <source>
        <dbReference type="Proteomes" id="UP000290365"/>
    </source>
</evidence>
<keyword evidence="3 6" id="KW-0547">Nucleotide-binding</keyword>
<feature type="region of interest" description="Disordered" evidence="7">
    <location>
        <begin position="483"/>
        <end position="536"/>
    </location>
</feature>
<dbReference type="AlphaFoldDB" id="A0A4P6JJZ8"/>
<evidence type="ECO:0000256" key="1">
    <source>
        <dbReference type="ARBA" id="ARBA00012513"/>
    </source>
</evidence>
<feature type="compositionally biased region" description="Polar residues" evidence="7">
    <location>
        <begin position="483"/>
        <end position="492"/>
    </location>
</feature>
<dbReference type="SUPFAM" id="SSF49493">
    <property type="entry name" value="HSP40/DnaJ peptide-binding domain"/>
    <property type="match status" value="1"/>
</dbReference>
<dbReference type="Gene3D" id="3.30.200.20">
    <property type="entry name" value="Phosphorylase Kinase, domain 1"/>
    <property type="match status" value="1"/>
</dbReference>
<organism evidence="10 11">
    <name type="scientific">Ktedonosporobacter rubrisoli</name>
    <dbReference type="NCBI Taxonomy" id="2509675"/>
    <lineage>
        <taxon>Bacteria</taxon>
        <taxon>Bacillati</taxon>
        <taxon>Chloroflexota</taxon>
        <taxon>Ktedonobacteria</taxon>
        <taxon>Ktedonobacterales</taxon>
        <taxon>Ktedonosporobacteraceae</taxon>
        <taxon>Ktedonosporobacter</taxon>
    </lineage>
</organism>
<feature type="region of interest" description="Disordered" evidence="7">
    <location>
        <begin position="412"/>
        <end position="469"/>
    </location>
</feature>
<dbReference type="SMART" id="SM00220">
    <property type="entry name" value="S_TKc"/>
    <property type="match status" value="1"/>
</dbReference>
<keyword evidence="5 6" id="KW-0067">ATP-binding</keyword>
<dbReference type="InterPro" id="IPR000719">
    <property type="entry name" value="Prot_kinase_dom"/>
</dbReference>
<dbReference type="Gene3D" id="2.60.260.20">
    <property type="entry name" value="Urease metallochaperone UreE, N-terminal domain"/>
    <property type="match status" value="1"/>
</dbReference>
<dbReference type="GO" id="GO:0005524">
    <property type="term" value="F:ATP binding"/>
    <property type="evidence" value="ECO:0007669"/>
    <property type="project" value="UniProtKB-UniRule"/>
</dbReference>
<proteinExistence type="predicted"/>
<keyword evidence="2" id="KW-0808">Transferase</keyword>
<evidence type="ECO:0000256" key="2">
    <source>
        <dbReference type="ARBA" id="ARBA00022679"/>
    </source>
</evidence>
<sequence length="879" mass="92512">MTRTEAPQREPGHTSLSLPPDSRLCVDCFPVLGKPGRICEVLMSLQGQQLGRYRIVSLLGSGGMGDVYLAEDARIEQRVALKVVKVEINPSVSSQMQEDAARLFQREARAVARLDHPHILPLFDYGEHPFGNTTLLYLVMPYRREGSLADWLHRAGQASPPAPGLVAHWLRQAAEALQHAHDHQIVHQDVKLSNFLIRERKEAPADLLLSDFGIARLSSATASASQVIRGTPVAMAPEQWQSQAVPATDQYALAVMAYQLLVGRPPFVGAPGPLMFQHLSSSPPPLSSLDPRFSAQLDAVLMRALAKQPEARFPTISDFAAALQQALAAHVPLTPPRLTDQVQVTLAISAVEAQAGTVRTLTLPGGRQLKVSIPAGVQDGQLVHLSAQGERRRPGAGDTILLLTIRVLTSELGTPPNPGAELPTQQAIPSAPSSVQTIHSAPTEAPALLGSMPSASGTEGGRPAELATGAGSLDEKNIGQVGSFSASSSVQPVGSEPTEEQGPHLKSAQAPGLVQVTPPSIATSPPGRMRERSKRRLSPARIAGLVALIALLLAGGSVGLYTLTSHHGGTASSGTATSAWHISHTGTLNIFGVAWSGSQWVAVGDESALFTSPDGTTWTQHNLPASLPSLILLSAAWSGSQWLVMGSAGALADHSTILTSPDGTTWTPHNLPANIGPLDVIWSDSQWVAAGKGAISTSSDGTTWVPHALPAAFSRYTLSGIAWSGSQFVAVGGTFVPENGKGAIFTSPDGVTWTPHALPASVSSYDLRRVAWSGSQWVVVGNKDIKNGYENTILTSPDGVTWTAHTPASLSQRFLYGVACSQAQCMAVGQKGTILTSPDGATWTIPSGLPNVSNTFADVTWSGSHFVVVGEQGIILTSP</sequence>
<accession>A0A4P6JJZ8</accession>
<dbReference type="InterPro" id="IPR008271">
    <property type="entry name" value="Ser/Thr_kinase_AS"/>
</dbReference>
<protein>
    <recommendedName>
        <fullName evidence="1">non-specific serine/threonine protein kinase</fullName>
        <ecNumber evidence="1">2.7.11.1</ecNumber>
    </recommendedName>
</protein>
<dbReference type="PANTHER" id="PTHR43289:SF6">
    <property type="entry name" value="SERINE_THREONINE-PROTEIN KINASE NEKL-3"/>
    <property type="match status" value="1"/>
</dbReference>
<feature type="compositionally biased region" description="Polar residues" evidence="7">
    <location>
        <begin position="423"/>
        <end position="440"/>
    </location>
</feature>
<dbReference type="GO" id="GO:0051082">
    <property type="term" value="F:unfolded protein binding"/>
    <property type="evidence" value="ECO:0007669"/>
    <property type="project" value="InterPro"/>
</dbReference>
<name>A0A4P6JJZ8_KTERU</name>
<evidence type="ECO:0000256" key="3">
    <source>
        <dbReference type="ARBA" id="ARBA00022741"/>
    </source>
</evidence>
<dbReference type="SUPFAM" id="SSF110296">
    <property type="entry name" value="Oligoxyloglucan reducing end-specific cellobiohydrolase"/>
    <property type="match status" value="1"/>
</dbReference>
<dbReference type="SUPFAM" id="SSF56112">
    <property type="entry name" value="Protein kinase-like (PK-like)"/>
    <property type="match status" value="1"/>
</dbReference>
<dbReference type="PROSITE" id="PS50011">
    <property type="entry name" value="PROTEIN_KINASE_DOM"/>
    <property type="match status" value="1"/>
</dbReference>
<dbReference type="InterPro" id="IPR008971">
    <property type="entry name" value="HSP40/DnaJ_pept-bd"/>
</dbReference>
<dbReference type="InterPro" id="IPR011009">
    <property type="entry name" value="Kinase-like_dom_sf"/>
</dbReference>
<gene>
    <name evidence="10" type="ORF">EPA93_05385</name>
</gene>
<dbReference type="PROSITE" id="PS00107">
    <property type="entry name" value="PROTEIN_KINASE_ATP"/>
    <property type="match status" value="1"/>
</dbReference>
<evidence type="ECO:0000259" key="9">
    <source>
        <dbReference type="PROSITE" id="PS50011"/>
    </source>
</evidence>
<keyword evidence="8" id="KW-0812">Transmembrane</keyword>
<keyword evidence="4" id="KW-0418">Kinase</keyword>
<keyword evidence="8" id="KW-1133">Transmembrane helix</keyword>
<keyword evidence="11" id="KW-1185">Reference proteome</keyword>
<evidence type="ECO:0000256" key="5">
    <source>
        <dbReference type="ARBA" id="ARBA00022840"/>
    </source>
</evidence>
<dbReference type="KEGG" id="kbs:EPA93_05385"/>
<dbReference type="PANTHER" id="PTHR43289">
    <property type="entry name" value="MITOGEN-ACTIVATED PROTEIN KINASE KINASE KINASE 20-RELATED"/>
    <property type="match status" value="1"/>
</dbReference>
<evidence type="ECO:0000256" key="6">
    <source>
        <dbReference type="PROSITE-ProRule" id="PRU10141"/>
    </source>
</evidence>
<evidence type="ECO:0000256" key="4">
    <source>
        <dbReference type="ARBA" id="ARBA00022777"/>
    </source>
</evidence>
<dbReference type="EMBL" id="CP035758">
    <property type="protein sequence ID" value="QBD75464.1"/>
    <property type="molecule type" value="Genomic_DNA"/>
</dbReference>
<reference evidence="10 11" key="1">
    <citation type="submission" date="2019-01" db="EMBL/GenBank/DDBJ databases">
        <title>Ktedonosporobacter rubrisoli SCAWS-G2.</title>
        <authorList>
            <person name="Huang Y."/>
            <person name="Yan B."/>
        </authorList>
    </citation>
    <scope>NUCLEOTIDE SEQUENCE [LARGE SCALE GENOMIC DNA]</scope>
    <source>
        <strain evidence="10 11">SCAWS-G2</strain>
    </source>
</reference>